<evidence type="ECO:0000313" key="4">
    <source>
        <dbReference type="Proteomes" id="UP000000561"/>
    </source>
</evidence>
<dbReference type="VEuPathDB" id="FungiDB:UMAG_11768"/>
<dbReference type="AlphaFoldDB" id="A0A0D1DS20"/>
<dbReference type="OrthoDB" id="3366475at2759"/>
<feature type="transmembrane region" description="Helical" evidence="2">
    <location>
        <begin position="326"/>
        <end position="353"/>
    </location>
</feature>
<dbReference type="eggNOG" id="ENOG502SFS4">
    <property type="taxonomic scope" value="Eukaryota"/>
</dbReference>
<dbReference type="InParanoid" id="A0A0D1DS20"/>
<keyword evidence="2" id="KW-0812">Transmembrane</keyword>
<organism evidence="3 4">
    <name type="scientific">Mycosarcoma maydis</name>
    <name type="common">Corn smut fungus</name>
    <name type="synonym">Ustilago maydis</name>
    <dbReference type="NCBI Taxonomy" id="5270"/>
    <lineage>
        <taxon>Eukaryota</taxon>
        <taxon>Fungi</taxon>
        <taxon>Dikarya</taxon>
        <taxon>Basidiomycota</taxon>
        <taxon>Ustilaginomycotina</taxon>
        <taxon>Ustilaginomycetes</taxon>
        <taxon>Ustilaginales</taxon>
        <taxon>Ustilaginaceae</taxon>
        <taxon>Mycosarcoma</taxon>
    </lineage>
</organism>
<feature type="compositionally biased region" description="Low complexity" evidence="1">
    <location>
        <begin position="151"/>
        <end position="177"/>
    </location>
</feature>
<reference evidence="3 4" key="1">
    <citation type="journal article" date="2006" name="Nature">
        <title>Insights from the genome of the biotrophic fungal plant pathogen Ustilago maydis.</title>
        <authorList>
            <person name="Kamper J."/>
            <person name="Kahmann R."/>
            <person name="Bolker M."/>
            <person name="Ma L.J."/>
            <person name="Brefort T."/>
            <person name="Saville B.J."/>
            <person name="Banuett F."/>
            <person name="Kronstad J.W."/>
            <person name="Gold S.E."/>
            <person name="Muller O."/>
            <person name="Perlin M.H."/>
            <person name="Wosten H.A."/>
            <person name="de Vries R."/>
            <person name="Ruiz-Herrera J."/>
            <person name="Reynaga-Pena C.G."/>
            <person name="Snetselaar K."/>
            <person name="McCann M."/>
            <person name="Perez-Martin J."/>
            <person name="Feldbrugge M."/>
            <person name="Basse C.W."/>
            <person name="Steinberg G."/>
            <person name="Ibeas J.I."/>
            <person name="Holloman W."/>
            <person name="Guzman P."/>
            <person name="Farman M."/>
            <person name="Stajich J.E."/>
            <person name="Sentandreu R."/>
            <person name="Gonzalez-Prieto J.M."/>
            <person name="Kennell J.C."/>
            <person name="Molina L."/>
            <person name="Schirawski J."/>
            <person name="Mendoza-Mendoza A."/>
            <person name="Greilinger D."/>
            <person name="Munch K."/>
            <person name="Rossel N."/>
            <person name="Scherer M."/>
            <person name="Vranes M."/>
            <person name="Ladendorf O."/>
            <person name="Vincon V."/>
            <person name="Fuchs U."/>
            <person name="Sandrock B."/>
            <person name="Meng S."/>
            <person name="Ho E.C."/>
            <person name="Cahill M.J."/>
            <person name="Boyce K.J."/>
            <person name="Klose J."/>
            <person name="Klosterman S.J."/>
            <person name="Deelstra H.J."/>
            <person name="Ortiz-Castellanos L."/>
            <person name="Li W."/>
            <person name="Sanchez-Alonso P."/>
            <person name="Schreier P.H."/>
            <person name="Hauser-Hahn I."/>
            <person name="Vaupel M."/>
            <person name="Koopmann E."/>
            <person name="Friedrich G."/>
            <person name="Voss H."/>
            <person name="Schluter T."/>
            <person name="Margolis J."/>
            <person name="Platt D."/>
            <person name="Swimmer C."/>
            <person name="Gnirke A."/>
            <person name="Chen F."/>
            <person name="Vysotskaia V."/>
            <person name="Mannhaupt G."/>
            <person name="Guldener U."/>
            <person name="Munsterkotter M."/>
            <person name="Haase D."/>
            <person name="Oesterheld M."/>
            <person name="Mewes H.W."/>
            <person name="Mauceli E.W."/>
            <person name="DeCaprio D."/>
            <person name="Wade C.M."/>
            <person name="Butler J."/>
            <person name="Young S."/>
            <person name="Jaffe D.B."/>
            <person name="Calvo S."/>
            <person name="Nusbaum C."/>
            <person name="Galagan J."/>
            <person name="Birren B.W."/>
        </authorList>
    </citation>
    <scope>NUCLEOTIDE SEQUENCE [LARGE SCALE GENOMIC DNA]</scope>
    <source>
        <strain evidence="4">DSM 14603 / FGSC 9021 / UM521</strain>
    </source>
</reference>
<protein>
    <submittedName>
        <fullName evidence="3">Uncharacterized protein</fullName>
    </submittedName>
</protein>
<feature type="region of interest" description="Disordered" evidence="1">
    <location>
        <begin position="151"/>
        <end position="220"/>
    </location>
</feature>
<feature type="transmembrane region" description="Helical" evidence="2">
    <location>
        <begin position="288"/>
        <end position="306"/>
    </location>
</feature>
<dbReference type="GeneID" id="23567615"/>
<evidence type="ECO:0000256" key="2">
    <source>
        <dbReference type="SAM" id="Phobius"/>
    </source>
</evidence>
<evidence type="ECO:0000313" key="3">
    <source>
        <dbReference type="EMBL" id="KIS67069.1"/>
    </source>
</evidence>
<feature type="compositionally biased region" description="Acidic residues" evidence="1">
    <location>
        <begin position="200"/>
        <end position="215"/>
    </location>
</feature>
<dbReference type="Proteomes" id="UP000000561">
    <property type="component" value="Chromosome 15"/>
</dbReference>
<keyword evidence="2" id="KW-1133">Transmembrane helix</keyword>
<sequence>MRQRVAAASQDGDLSSSSSTFPTTRQRSFETHRRPRRSHPPRNDHEPTLLGSVAKLVRLVVLALILALVVPYAKTYLFGNTWSTEVVAKNATLHLDSSKHPYHHAEQQQNQAKRANANDEVDVFNFKHQDYLSTARRDAKAKLSNPVVATASPAAAIAKPNTNPKQQQQQQQQKQRQATTRIPKSRARRNTANRNHNNDDDGSSDDDHDDDDDDNQNDKYYHNQDAAASNTIIHFVSVILSLLSTAVLFTLGFATVPLMQFLHICVYLASSIYHYLRLSLSHMLRPIVHVLAPLTYLMSGIMYMFVQTPYRLISTVARELYPVYIFLGAASVVGISMGLAAAAILYVSAFLFVDRVEQAQHAQIRRIPTTKSRSMAEHKHPTSPDQIDPNHYAAHQTYSTLTRTPGFRTSLHTSHPESHSPSRPYRNTSRADTTTPAVARSAFTAPNHTLRTGAT</sequence>
<name>A0A0D1DS20_MYCMD</name>
<keyword evidence="4" id="KW-1185">Reference proteome</keyword>
<gene>
    <name evidence="3" type="ORF">UMAG_11768</name>
</gene>
<accession>A0A0D1DS20</accession>
<proteinExistence type="predicted"/>
<feature type="compositionally biased region" description="Polar residues" evidence="1">
    <location>
        <begin position="421"/>
        <end position="436"/>
    </location>
</feature>
<dbReference type="RefSeq" id="XP_011391381.1">
    <property type="nucleotide sequence ID" value="XM_011393079.1"/>
</dbReference>
<feature type="compositionally biased region" description="Polar residues" evidence="1">
    <location>
        <begin position="444"/>
        <end position="455"/>
    </location>
</feature>
<feature type="transmembrane region" description="Helical" evidence="2">
    <location>
        <begin position="258"/>
        <end position="276"/>
    </location>
</feature>
<dbReference type="KEGG" id="uma:UMAG_11768"/>
<feature type="transmembrane region" description="Helical" evidence="2">
    <location>
        <begin position="232"/>
        <end position="252"/>
    </location>
</feature>
<dbReference type="EMBL" id="CM003154">
    <property type="protein sequence ID" value="KIS67069.1"/>
    <property type="molecule type" value="Genomic_DNA"/>
</dbReference>
<keyword evidence="2" id="KW-0472">Membrane</keyword>
<feature type="region of interest" description="Disordered" evidence="1">
    <location>
        <begin position="364"/>
        <end position="391"/>
    </location>
</feature>
<evidence type="ECO:0000256" key="1">
    <source>
        <dbReference type="SAM" id="MobiDB-lite"/>
    </source>
</evidence>
<feature type="region of interest" description="Disordered" evidence="1">
    <location>
        <begin position="404"/>
        <end position="455"/>
    </location>
</feature>
<feature type="region of interest" description="Disordered" evidence="1">
    <location>
        <begin position="1"/>
        <end position="48"/>
    </location>
</feature>